<evidence type="ECO:0000313" key="2">
    <source>
        <dbReference type="Proteomes" id="UP000758022"/>
    </source>
</evidence>
<reference evidence="1" key="1">
    <citation type="submission" date="2020-04" db="EMBL/GenBank/DDBJ databases">
        <title>Global-level population genomics supports evidence of horizontal gene transfer on evolution of Rhizobia in Lentils.</title>
        <authorList>
            <person name="Gai Y."/>
            <person name="Cook D."/>
            <person name="Riely B."/>
        </authorList>
    </citation>
    <scope>NUCLEOTIDE SEQUENCE</scope>
    <source>
        <strain evidence="1">TLR9</strain>
    </source>
</reference>
<organism evidence="1 2">
    <name type="scientific">Rhizobium laguerreae</name>
    <dbReference type="NCBI Taxonomy" id="1076926"/>
    <lineage>
        <taxon>Bacteria</taxon>
        <taxon>Pseudomonadati</taxon>
        <taxon>Pseudomonadota</taxon>
        <taxon>Alphaproteobacteria</taxon>
        <taxon>Hyphomicrobiales</taxon>
        <taxon>Rhizobiaceae</taxon>
        <taxon>Rhizobium/Agrobacterium group</taxon>
        <taxon>Rhizobium</taxon>
    </lineage>
</organism>
<proteinExistence type="predicted"/>
<sequence>MTPLMAGSAEIFVFVTSMGSEVFPSASRRQPGAAQPAALPLDGLAVIGNDANTPAVLRD</sequence>
<gene>
    <name evidence="1" type="ORF">HFO74_35995</name>
</gene>
<dbReference type="RefSeq" id="WP_131661882.1">
    <property type="nucleotide sequence ID" value="NZ_JAAXQQ010000023.1"/>
</dbReference>
<dbReference type="AlphaFoldDB" id="A0AB35FPX2"/>
<dbReference type="Proteomes" id="UP000758022">
    <property type="component" value="Unassembled WGS sequence"/>
</dbReference>
<protein>
    <submittedName>
        <fullName evidence="1">Uncharacterized protein</fullName>
    </submittedName>
</protein>
<accession>A0AB35FPX2</accession>
<dbReference type="EMBL" id="JAAXQQ010000023">
    <property type="protein sequence ID" value="MBY3068709.1"/>
    <property type="molecule type" value="Genomic_DNA"/>
</dbReference>
<evidence type="ECO:0000313" key="1">
    <source>
        <dbReference type="EMBL" id="MBY3068709.1"/>
    </source>
</evidence>
<comment type="caution">
    <text evidence="1">The sequence shown here is derived from an EMBL/GenBank/DDBJ whole genome shotgun (WGS) entry which is preliminary data.</text>
</comment>
<name>A0AB35FPX2_9HYPH</name>